<dbReference type="AlphaFoldDB" id="A6K6U2"/>
<reference evidence="2" key="1">
    <citation type="submission" date="2005-09" db="EMBL/GenBank/DDBJ databases">
        <authorList>
            <person name="Mural R.J."/>
            <person name="Li P.W."/>
            <person name="Adams M.D."/>
            <person name="Amanatides P.G."/>
            <person name="Baden-Tillson H."/>
            <person name="Barnstead M."/>
            <person name="Chin S.H."/>
            <person name="Dew I."/>
            <person name="Evans C.A."/>
            <person name="Ferriera S."/>
            <person name="Flanigan M."/>
            <person name="Fosler C."/>
            <person name="Glodek A."/>
            <person name="Gu Z."/>
            <person name="Holt R.A."/>
            <person name="Jennings D."/>
            <person name="Kraft C.L."/>
            <person name="Lu F."/>
            <person name="Nguyen T."/>
            <person name="Nusskern D.R."/>
            <person name="Pfannkoch C.M."/>
            <person name="Sitter C."/>
            <person name="Sutton G.G."/>
            <person name="Venter J.C."/>
            <person name="Wang Z."/>
            <person name="Woodage T."/>
            <person name="Zheng X.H."/>
            <person name="Zhong F."/>
        </authorList>
    </citation>
    <scope>NUCLEOTIDE SEQUENCE [LARGE SCALE GENOMIC DNA]</scope>
    <source>
        <strain>BN</strain>
        <strain evidence="2">Sprague-Dawley</strain>
    </source>
</reference>
<name>A6K6U2_RAT</name>
<evidence type="ECO:0000313" key="2">
    <source>
        <dbReference type="Proteomes" id="UP000234681"/>
    </source>
</evidence>
<proteinExistence type="predicted"/>
<gene>
    <name evidence="1" type="ORF">rCG_58566</name>
</gene>
<accession>A6K6U2</accession>
<dbReference type="InterPro" id="IPR039699">
    <property type="entry name" value="Ribosomal_uL30"/>
</dbReference>
<dbReference type="InterPro" id="IPR036919">
    <property type="entry name" value="Ribo_uL30_ferredoxin-like_sf"/>
</dbReference>
<dbReference type="PANTHER" id="PTHR11524:SF12">
    <property type="entry name" value="LARGE RIBOSOMAL SUBUNIT PROTEIN UL30"/>
    <property type="match status" value="1"/>
</dbReference>
<sequence>MENLMHKIYPVGKHFKEASNLLWPFQFPSPRGGMKKTTHSLCGRWRCWQQGQ</sequence>
<organism evidence="1 2">
    <name type="scientific">Rattus norvegicus</name>
    <name type="common">Rat</name>
    <dbReference type="NCBI Taxonomy" id="10116"/>
    <lineage>
        <taxon>Eukaryota</taxon>
        <taxon>Metazoa</taxon>
        <taxon>Chordata</taxon>
        <taxon>Craniata</taxon>
        <taxon>Vertebrata</taxon>
        <taxon>Euteleostomi</taxon>
        <taxon>Mammalia</taxon>
        <taxon>Eutheria</taxon>
        <taxon>Euarchontoglires</taxon>
        <taxon>Glires</taxon>
        <taxon>Rodentia</taxon>
        <taxon>Myomorpha</taxon>
        <taxon>Muroidea</taxon>
        <taxon>Muridae</taxon>
        <taxon>Murinae</taxon>
        <taxon>Rattus</taxon>
    </lineage>
</organism>
<dbReference type="Proteomes" id="UP000234681">
    <property type="component" value="Chromosome 20"/>
</dbReference>
<dbReference type="SUPFAM" id="SSF55129">
    <property type="entry name" value="Ribosomal protein L30p/L7e"/>
    <property type="match status" value="1"/>
</dbReference>
<protein>
    <submittedName>
        <fullName evidence="1">RCG58566</fullName>
    </submittedName>
</protein>
<dbReference type="PANTHER" id="PTHR11524">
    <property type="entry name" value="60S RIBOSOMAL PROTEIN L7"/>
    <property type="match status" value="1"/>
</dbReference>
<dbReference type="EMBL" id="CH474025">
    <property type="protein sequence ID" value="EDL99661.1"/>
    <property type="molecule type" value="Genomic_DNA"/>
</dbReference>
<evidence type="ECO:0000313" key="1">
    <source>
        <dbReference type="EMBL" id="EDL99661.1"/>
    </source>
</evidence>